<comment type="similarity">
    <text evidence="1">Belongs to the bacterial solute-binding protein 3 family.</text>
</comment>
<evidence type="ECO:0000256" key="1">
    <source>
        <dbReference type="ARBA" id="ARBA00010333"/>
    </source>
</evidence>
<gene>
    <name evidence="4" type="ORF">SG34_012240</name>
</gene>
<dbReference type="Gene3D" id="3.40.190.10">
    <property type="entry name" value="Periplasmic binding protein-like II"/>
    <property type="match status" value="2"/>
</dbReference>
<evidence type="ECO:0000256" key="2">
    <source>
        <dbReference type="ARBA" id="ARBA00022729"/>
    </source>
</evidence>
<reference evidence="4 5" key="1">
    <citation type="journal article" date="2015" name="Genome Announc.">
        <title>Draft Genome Sequences of Marine Isolates of Thalassomonas viridans and Thalassomonas actiniarum.</title>
        <authorList>
            <person name="Olonade I."/>
            <person name="van Zyl L.J."/>
            <person name="Trindade M."/>
        </authorList>
    </citation>
    <scope>NUCLEOTIDE SEQUENCE [LARGE SCALE GENOMIC DNA]</scope>
    <source>
        <strain evidence="4 5">XOM25</strain>
    </source>
</reference>
<proteinExistence type="inferred from homology"/>
<name>A0AAE9Z7B9_9GAMM</name>
<dbReference type="SMART" id="SM00062">
    <property type="entry name" value="PBPb"/>
    <property type="match status" value="1"/>
</dbReference>
<dbReference type="PANTHER" id="PTHR35936">
    <property type="entry name" value="MEMBRANE-BOUND LYTIC MUREIN TRANSGLYCOSYLASE F"/>
    <property type="match status" value="1"/>
</dbReference>
<evidence type="ECO:0000313" key="5">
    <source>
        <dbReference type="Proteomes" id="UP000032352"/>
    </source>
</evidence>
<accession>A0AAE9Z7B9</accession>
<feature type="domain" description="Solute-binding protein family 3/N-terminal" evidence="3">
    <location>
        <begin position="16"/>
        <end position="244"/>
    </location>
</feature>
<dbReference type="Pfam" id="PF00497">
    <property type="entry name" value="SBP_bac_3"/>
    <property type="match status" value="1"/>
</dbReference>
<dbReference type="PANTHER" id="PTHR35936:SF25">
    <property type="entry name" value="ABC TRANSPORTER SUBSTRATE-BINDING PROTEIN"/>
    <property type="match status" value="1"/>
</dbReference>
<dbReference type="RefSeq" id="WP_161797908.1">
    <property type="nucleotide sequence ID" value="NZ_CP059733.1"/>
</dbReference>
<evidence type="ECO:0000313" key="4">
    <source>
        <dbReference type="EMBL" id="WDE07582.1"/>
    </source>
</evidence>
<dbReference type="InterPro" id="IPR001638">
    <property type="entry name" value="Solute-binding_3/MltF_N"/>
</dbReference>
<dbReference type="Proteomes" id="UP000032352">
    <property type="component" value="Chromosome"/>
</dbReference>
<organism evidence="4 5">
    <name type="scientific">Thalassomonas viridans</name>
    <dbReference type="NCBI Taxonomy" id="137584"/>
    <lineage>
        <taxon>Bacteria</taxon>
        <taxon>Pseudomonadati</taxon>
        <taxon>Pseudomonadota</taxon>
        <taxon>Gammaproteobacteria</taxon>
        <taxon>Alteromonadales</taxon>
        <taxon>Colwelliaceae</taxon>
        <taxon>Thalassomonas</taxon>
    </lineage>
</organism>
<keyword evidence="2" id="KW-0732">Signal</keyword>
<protein>
    <submittedName>
        <fullName evidence="4">Transporter substrate-binding domain-containing protein</fullName>
    </submittedName>
</protein>
<dbReference type="AlphaFoldDB" id="A0AAE9Z7B9"/>
<dbReference type="SUPFAM" id="SSF53850">
    <property type="entry name" value="Periplasmic binding protein-like II"/>
    <property type="match status" value="1"/>
</dbReference>
<keyword evidence="5" id="KW-1185">Reference proteome</keyword>
<sequence length="245" mass="28929">MLVLLSFSQQLSARTQVNVGGYYYPPFVEVSSGKVSGITLTMLEMLNRQQNQYQFNFVLTTAKQRYQDFSDKKYDMIFFENPAWDWQDFPLEISDVYLTGEEIFIALQKPGRGQKYFDNITDKLIAGILGYHYRFLDYNIDELELTLNYEIVLSENHQDNLDLLFAEKVDVVIINRSYLQQYFHRHPKKKNKLLLSDKLDQRYTHCTLIRKNSPITVKSFNLLLKQLKNNGSLKHLWQQFGLEPD</sequence>
<evidence type="ECO:0000259" key="3">
    <source>
        <dbReference type="SMART" id="SM00062"/>
    </source>
</evidence>
<dbReference type="KEGG" id="tvd:SG34_012240"/>
<dbReference type="EMBL" id="CP059733">
    <property type="protein sequence ID" value="WDE07582.1"/>
    <property type="molecule type" value="Genomic_DNA"/>
</dbReference>
<reference evidence="4 5" key="2">
    <citation type="journal article" date="2022" name="Mar. Drugs">
        <title>Bioassay-Guided Fractionation Leads to the Detection of Cholic Acid Generated by the Rare Thalassomonas sp.</title>
        <authorList>
            <person name="Pheiffer F."/>
            <person name="Schneider Y.K."/>
            <person name="Hansen E.H."/>
            <person name="Andersen J.H."/>
            <person name="Isaksson J."/>
            <person name="Busche T."/>
            <person name="R C."/>
            <person name="Kalinowski J."/>
            <person name="Zyl L.V."/>
            <person name="Trindade M."/>
        </authorList>
    </citation>
    <scope>NUCLEOTIDE SEQUENCE [LARGE SCALE GENOMIC DNA]</scope>
    <source>
        <strain evidence="4 5">XOM25</strain>
    </source>
</reference>